<dbReference type="Pfam" id="PF13181">
    <property type="entry name" value="TPR_8"/>
    <property type="match status" value="2"/>
</dbReference>
<dbReference type="SUPFAM" id="SSF48452">
    <property type="entry name" value="TPR-like"/>
    <property type="match status" value="1"/>
</dbReference>
<evidence type="ECO:0000313" key="2">
    <source>
        <dbReference type="EMBL" id="BBO86898.1"/>
    </source>
</evidence>
<name>A0A5K8A3C6_9BACT</name>
<dbReference type="PROSITE" id="PS50005">
    <property type="entry name" value="TPR"/>
    <property type="match status" value="1"/>
</dbReference>
<reference evidence="2 3" key="1">
    <citation type="submission" date="2019-11" db="EMBL/GenBank/DDBJ databases">
        <title>Comparative genomics of hydrocarbon-degrading Desulfosarcina strains.</title>
        <authorList>
            <person name="Watanabe M."/>
            <person name="Kojima H."/>
            <person name="Fukui M."/>
        </authorList>
    </citation>
    <scope>NUCLEOTIDE SEQUENCE [LARGE SCALE GENOMIC DNA]</scope>
    <source>
        <strain evidence="3">oXyS1</strain>
    </source>
</reference>
<dbReference type="PANTHER" id="PTHR12558:SF13">
    <property type="entry name" value="CELL DIVISION CYCLE PROTEIN 27 HOMOLOG"/>
    <property type="match status" value="1"/>
</dbReference>
<dbReference type="SMART" id="SM00028">
    <property type="entry name" value="TPR"/>
    <property type="match status" value="5"/>
</dbReference>
<organism evidence="2 3">
    <name type="scientific">Desulfosarcina ovata subsp. ovata</name>
    <dbReference type="NCBI Taxonomy" id="2752305"/>
    <lineage>
        <taxon>Bacteria</taxon>
        <taxon>Pseudomonadati</taxon>
        <taxon>Thermodesulfobacteriota</taxon>
        <taxon>Desulfobacteria</taxon>
        <taxon>Desulfobacterales</taxon>
        <taxon>Desulfosarcinaceae</taxon>
        <taxon>Desulfosarcina</taxon>
    </lineage>
</organism>
<proteinExistence type="predicted"/>
<accession>A0A5K8A3C6</accession>
<feature type="repeat" description="TPR" evidence="1">
    <location>
        <begin position="46"/>
        <end position="79"/>
    </location>
</feature>
<dbReference type="Gene3D" id="1.25.40.10">
    <property type="entry name" value="Tetratricopeptide repeat domain"/>
    <property type="match status" value="1"/>
</dbReference>
<dbReference type="EMBL" id="AP021879">
    <property type="protein sequence ID" value="BBO86898.1"/>
    <property type="molecule type" value="Genomic_DNA"/>
</dbReference>
<dbReference type="PANTHER" id="PTHR12558">
    <property type="entry name" value="CELL DIVISION CYCLE 16,23,27"/>
    <property type="match status" value="1"/>
</dbReference>
<gene>
    <name evidence="2" type="ORF">DSCOOX_00780</name>
</gene>
<dbReference type="InterPro" id="IPR011990">
    <property type="entry name" value="TPR-like_helical_dom_sf"/>
</dbReference>
<protein>
    <submittedName>
        <fullName evidence="2">Uncharacterized protein</fullName>
    </submittedName>
</protein>
<dbReference type="Proteomes" id="UP000422108">
    <property type="component" value="Chromosome"/>
</dbReference>
<dbReference type="InterPro" id="IPR019734">
    <property type="entry name" value="TPR_rpt"/>
</dbReference>
<evidence type="ECO:0000256" key="1">
    <source>
        <dbReference type="PROSITE-ProRule" id="PRU00339"/>
    </source>
</evidence>
<evidence type="ECO:0000313" key="3">
    <source>
        <dbReference type="Proteomes" id="UP000422108"/>
    </source>
</evidence>
<keyword evidence="1" id="KW-0802">TPR repeat</keyword>
<sequence length="253" mass="29321">MYKAPDNPRPYQNIAGIYKDRGNYEKSMALYQKSIGLPNVSNTSISKSKNNIGNIYWLFNDSQNAMRFYREAVAIDEGNRLARINLASELIRVGNYALAMQEADKLLAIDQSDVRHINLKGFILYKHNCFNDAIRWYKKGLSIDPSNWNLLINISMALSRTGAYRNANFFLSKALLNHPKNIYIYFAYIDSLYNESNKLKIENILDKLFTMFSIDIILDQLSNAKRMENSIPFSPDITAKIMIDKIKRYRNEE</sequence>
<dbReference type="AlphaFoldDB" id="A0A5K8A3C6"/>
<keyword evidence="3" id="KW-1185">Reference proteome</keyword>